<dbReference type="OrthoDB" id="6226022at2759"/>
<reference evidence="3" key="1">
    <citation type="submission" date="2016-06" db="UniProtKB">
        <authorList>
            <consortium name="WormBaseParasite"/>
        </authorList>
    </citation>
    <scope>IDENTIFICATION</scope>
</reference>
<evidence type="ECO:0000313" key="1">
    <source>
        <dbReference type="EMBL" id="VDP16440.1"/>
    </source>
</evidence>
<dbReference type="WBParaSite" id="ECPE_0000005101-mRNA-1">
    <property type="protein sequence ID" value="ECPE_0000005101-mRNA-1"/>
    <property type="gene ID" value="ECPE_0000005101"/>
</dbReference>
<gene>
    <name evidence="1" type="ORF">ECPE_LOCUS52</name>
</gene>
<sequence>MSVVRLFRQPSSPQAGEPRLLRVTLKDEKDVENVLLSSHLLGNVSSRIRILPDRPWTGRMHYRTNPVDARESENKRVILIHGVQKLNDPDESTYQ</sequence>
<protein>
    <submittedName>
        <fullName evidence="3">Single-stranded DNA-binding protein</fullName>
    </submittedName>
</protein>
<reference evidence="1 2" key="2">
    <citation type="submission" date="2018-11" db="EMBL/GenBank/DDBJ databases">
        <authorList>
            <consortium name="Pathogen Informatics"/>
        </authorList>
    </citation>
    <scope>NUCLEOTIDE SEQUENCE [LARGE SCALE GENOMIC DNA]</scope>
    <source>
        <strain evidence="1 2">Egypt</strain>
    </source>
</reference>
<dbReference type="Proteomes" id="UP000272942">
    <property type="component" value="Unassembled WGS sequence"/>
</dbReference>
<dbReference type="AlphaFoldDB" id="A0A182ZZB7"/>
<accession>A0A182ZZB7</accession>
<proteinExistence type="predicted"/>
<evidence type="ECO:0000313" key="3">
    <source>
        <dbReference type="WBParaSite" id="ECPE_0000005101-mRNA-1"/>
    </source>
</evidence>
<name>A0A182ZZB7_9TREM</name>
<keyword evidence="2" id="KW-1185">Reference proteome</keyword>
<evidence type="ECO:0000313" key="2">
    <source>
        <dbReference type="Proteomes" id="UP000272942"/>
    </source>
</evidence>
<organism evidence="3">
    <name type="scientific">Echinostoma caproni</name>
    <dbReference type="NCBI Taxonomy" id="27848"/>
    <lineage>
        <taxon>Eukaryota</taxon>
        <taxon>Metazoa</taxon>
        <taxon>Spiralia</taxon>
        <taxon>Lophotrochozoa</taxon>
        <taxon>Platyhelminthes</taxon>
        <taxon>Trematoda</taxon>
        <taxon>Digenea</taxon>
        <taxon>Plagiorchiida</taxon>
        <taxon>Echinostomata</taxon>
        <taxon>Echinostomatoidea</taxon>
        <taxon>Echinostomatidae</taxon>
        <taxon>Echinostoma</taxon>
    </lineage>
</organism>
<dbReference type="EMBL" id="UZAN01000131">
    <property type="protein sequence ID" value="VDP16440.1"/>
    <property type="molecule type" value="Genomic_DNA"/>
</dbReference>